<comment type="caution">
    <text evidence="1">The sequence shown here is derived from an EMBL/GenBank/DDBJ whole genome shotgun (WGS) entry which is preliminary data.</text>
</comment>
<gene>
    <name evidence="1" type="ORF">OAory_01097940</name>
</gene>
<protein>
    <submittedName>
        <fullName evidence="1">Uncharacterized protein</fullName>
    </submittedName>
</protein>
<reference evidence="1 2" key="1">
    <citation type="submission" date="2016-10" db="EMBL/GenBank/DDBJ databases">
        <title>Genome sequencing of Aspergillus oryzae BCC7051.</title>
        <authorList>
            <person name="Thammarongtham C."/>
            <person name="Vorapreeda T."/>
            <person name="Nookaew I."/>
            <person name="Srisuk T."/>
            <person name="Land M."/>
            <person name="Jeennor S."/>
            <person name="Laoteng K."/>
        </authorList>
    </citation>
    <scope>NUCLEOTIDE SEQUENCE [LARGE SCALE GENOMIC DNA]</scope>
    <source>
        <strain evidence="1 2">BCC7051</strain>
    </source>
</reference>
<organism evidence="1 2">
    <name type="scientific">Aspergillus oryzae</name>
    <name type="common">Yellow koji mold</name>
    <dbReference type="NCBI Taxonomy" id="5062"/>
    <lineage>
        <taxon>Eukaryota</taxon>
        <taxon>Fungi</taxon>
        <taxon>Dikarya</taxon>
        <taxon>Ascomycota</taxon>
        <taxon>Pezizomycotina</taxon>
        <taxon>Eurotiomycetes</taxon>
        <taxon>Eurotiomycetidae</taxon>
        <taxon>Eurotiales</taxon>
        <taxon>Aspergillaceae</taxon>
        <taxon>Aspergillus</taxon>
        <taxon>Aspergillus subgen. Circumdati</taxon>
    </lineage>
</organism>
<accession>A0A1S9DHH7</accession>
<evidence type="ECO:0000313" key="1">
    <source>
        <dbReference type="EMBL" id="OOO08498.1"/>
    </source>
</evidence>
<proteinExistence type="predicted"/>
<dbReference type="Proteomes" id="UP000190312">
    <property type="component" value="Unassembled WGS sequence"/>
</dbReference>
<dbReference type="OrthoDB" id="4427207at2759"/>
<sequence length="403" mass="45314">MPRDADFLSPRDLLINDNFCLKLASFKQLANVIVKTENLPRDDDSLRQKTGFWESGYQILYSYLNPIAQQFWTVGSRNSFSLPSHPDRRDPECTILFFLVPMISTEKSLPRVLSLSRAPFGLSPSSADITLAVNQETYNYTDTVCQKVLDLCDRAPDDYGMSNQHHRGTFWFPGSLPLGEHVELGLNRGNNPTTLTATDSRPLDKFFTDLEALRKDPDNETLRKKVLQEVNDRHSEVKALRDQATIWSRDLHSYSMDAGDCETAVRDLAAPFQGSALRDRLIEDDAQDNLQDDLNALGNVKSLLDGFSMVDDMGASLEEVQKMSGSATLIEDDIQNLVDYLDKHVDPDDNPLGGLVERNLLKRWATLQEHGLPEDGGLAFQRHGQKANPPVITVIAFKNAYRN</sequence>
<dbReference type="AlphaFoldDB" id="A0A1S9DHH7"/>
<name>A0A1S9DHH7_ASPOZ</name>
<dbReference type="VEuPathDB" id="FungiDB:AO090020000727"/>
<evidence type="ECO:0000313" key="2">
    <source>
        <dbReference type="Proteomes" id="UP000190312"/>
    </source>
</evidence>
<dbReference type="EMBL" id="MKZY01000005">
    <property type="protein sequence ID" value="OOO08498.1"/>
    <property type="molecule type" value="Genomic_DNA"/>
</dbReference>